<reference evidence="5 6" key="1">
    <citation type="submission" date="2015-06" db="EMBL/GenBank/DDBJ databases">
        <title>Draft genome of the ant-associated black yeast Phialophora attae CBS 131958.</title>
        <authorList>
            <person name="Moreno L.F."/>
            <person name="Stielow B.J."/>
            <person name="de Hoog S."/>
            <person name="Vicente V.A."/>
            <person name="Weiss V.A."/>
            <person name="de Vries M."/>
            <person name="Cruz L.M."/>
            <person name="Souza E.M."/>
        </authorList>
    </citation>
    <scope>NUCLEOTIDE SEQUENCE [LARGE SCALE GENOMIC DNA]</scope>
    <source>
        <strain evidence="5 6">CBS 131958</strain>
    </source>
</reference>
<gene>
    <name evidence="5" type="ORF">AB675_2746</name>
</gene>
<dbReference type="EMBL" id="LFJN01000002">
    <property type="protein sequence ID" value="KPI45326.1"/>
    <property type="molecule type" value="Genomic_DNA"/>
</dbReference>
<evidence type="ECO:0000313" key="6">
    <source>
        <dbReference type="Proteomes" id="UP000038010"/>
    </source>
</evidence>
<evidence type="ECO:0000256" key="1">
    <source>
        <dbReference type="ARBA" id="ARBA00009176"/>
    </source>
</evidence>
<dbReference type="OrthoDB" id="432381at2759"/>
<comment type="similarity">
    <text evidence="1">Belongs to the IUNH family.</text>
</comment>
<dbReference type="Proteomes" id="UP000038010">
    <property type="component" value="Unassembled WGS sequence"/>
</dbReference>
<accession>A0A0N1HAU8</accession>
<proteinExistence type="inferred from homology"/>
<evidence type="ECO:0000259" key="4">
    <source>
        <dbReference type="Pfam" id="PF01156"/>
    </source>
</evidence>
<dbReference type="GeneID" id="28734621"/>
<protein>
    <submittedName>
        <fullName evidence="5">Uridine nucleosidase</fullName>
    </submittedName>
</protein>
<evidence type="ECO:0000313" key="5">
    <source>
        <dbReference type="EMBL" id="KPI45326.1"/>
    </source>
</evidence>
<dbReference type="PANTHER" id="PTHR12304">
    <property type="entry name" value="INOSINE-URIDINE PREFERRING NUCLEOSIDE HYDROLASE"/>
    <property type="match status" value="1"/>
</dbReference>
<dbReference type="GO" id="GO:0005829">
    <property type="term" value="C:cytosol"/>
    <property type="evidence" value="ECO:0007669"/>
    <property type="project" value="TreeGrafter"/>
</dbReference>
<dbReference type="AlphaFoldDB" id="A0A0N1HAU8"/>
<dbReference type="VEuPathDB" id="FungiDB:AB675_2746"/>
<name>A0A0N1HAU8_9EURO</name>
<feature type="domain" description="Inosine/uridine-preferring nucleoside hydrolase" evidence="4">
    <location>
        <begin position="10"/>
        <end position="348"/>
    </location>
</feature>
<dbReference type="STRING" id="1664694.A0A0N1HAU8"/>
<dbReference type="Gene3D" id="3.90.245.10">
    <property type="entry name" value="Ribonucleoside hydrolase-like"/>
    <property type="match status" value="1"/>
</dbReference>
<dbReference type="RefSeq" id="XP_018005289.1">
    <property type="nucleotide sequence ID" value="XM_018142741.1"/>
</dbReference>
<dbReference type="InterPro" id="IPR001910">
    <property type="entry name" value="Inosine/uridine_hydrolase_dom"/>
</dbReference>
<keyword evidence="3" id="KW-0326">Glycosidase</keyword>
<keyword evidence="2" id="KW-0378">Hydrolase</keyword>
<dbReference type="SUPFAM" id="SSF53590">
    <property type="entry name" value="Nucleoside hydrolase"/>
    <property type="match status" value="1"/>
</dbReference>
<dbReference type="InterPro" id="IPR036452">
    <property type="entry name" value="Ribo_hydro-like"/>
</dbReference>
<keyword evidence="6" id="KW-1185">Reference proteome</keyword>
<dbReference type="InterPro" id="IPR023186">
    <property type="entry name" value="IUNH"/>
</dbReference>
<dbReference type="GO" id="GO:0008477">
    <property type="term" value="F:purine nucleosidase activity"/>
    <property type="evidence" value="ECO:0007669"/>
    <property type="project" value="TreeGrafter"/>
</dbReference>
<dbReference type="GO" id="GO:0006152">
    <property type="term" value="P:purine nucleoside catabolic process"/>
    <property type="evidence" value="ECO:0007669"/>
    <property type="project" value="TreeGrafter"/>
</dbReference>
<comment type="caution">
    <text evidence="5">The sequence shown here is derived from an EMBL/GenBank/DDBJ whole genome shotgun (WGS) entry which is preliminary data.</text>
</comment>
<evidence type="ECO:0000256" key="2">
    <source>
        <dbReference type="ARBA" id="ARBA00022801"/>
    </source>
</evidence>
<evidence type="ECO:0000256" key="3">
    <source>
        <dbReference type="ARBA" id="ARBA00023295"/>
    </source>
</evidence>
<sequence>MLTRHDKTPVWLDVDTGHDDVFAILLAARHPGLQLLGVSSSYGNAEQQYTTTNTSAVLAAVGRADVKVYPGAIKPFCRSFIEPPEIHGKTGLGGTTLLPEPASNTEHDVNFIVAARNAIMAQPPNRAWFVVTGPCTNAALLFAAFPEVVGHLAGLSIMGGAVGGDFCPQVSKEFGKTLGQSEGFGNETPWAEFNIYCDPEASHALFSNAVLAAKTTLVTLDLTHQCLATKEVRKQLLGPGKPSLLRAFMNEILEFFAKSYVEWFDVYEGPPLHDPLAVAVLFGYENRVFEDDGDRYQIAVVTDGAHSHLDSVRGQVGRTVLTKAKPDLEGRVAGVRVPRKLHTHAFWDVLGSCIETADRDMLDSTT</sequence>
<dbReference type="PANTHER" id="PTHR12304:SF4">
    <property type="entry name" value="URIDINE NUCLEOSIDASE"/>
    <property type="match status" value="1"/>
</dbReference>
<organism evidence="5 6">
    <name type="scientific">Cyphellophora attinorum</name>
    <dbReference type="NCBI Taxonomy" id="1664694"/>
    <lineage>
        <taxon>Eukaryota</taxon>
        <taxon>Fungi</taxon>
        <taxon>Dikarya</taxon>
        <taxon>Ascomycota</taxon>
        <taxon>Pezizomycotina</taxon>
        <taxon>Eurotiomycetes</taxon>
        <taxon>Chaetothyriomycetidae</taxon>
        <taxon>Chaetothyriales</taxon>
        <taxon>Cyphellophoraceae</taxon>
        <taxon>Cyphellophora</taxon>
    </lineage>
</organism>
<dbReference type="Pfam" id="PF01156">
    <property type="entry name" value="IU_nuc_hydro"/>
    <property type="match status" value="1"/>
</dbReference>